<dbReference type="PANTHER" id="PTHR21581:SF6">
    <property type="entry name" value="TRAFFICKING PROTEIN PARTICLE COMPLEX SUBUNIT 12"/>
    <property type="match status" value="1"/>
</dbReference>
<dbReference type="InterPro" id="IPR011990">
    <property type="entry name" value="TPR-like_helical_dom_sf"/>
</dbReference>
<comment type="caution">
    <text evidence="2">The sequence shown here is derived from an EMBL/GenBank/DDBJ whole genome shotgun (WGS) entry which is preliminary data.</text>
</comment>
<proteinExistence type="predicted"/>
<dbReference type="SUPFAM" id="SSF48452">
    <property type="entry name" value="TPR-like"/>
    <property type="match status" value="1"/>
</dbReference>
<feature type="compositionally biased region" description="Low complexity" evidence="1">
    <location>
        <begin position="54"/>
        <end position="65"/>
    </location>
</feature>
<evidence type="ECO:0000313" key="2">
    <source>
        <dbReference type="EMBL" id="KAH7139498.1"/>
    </source>
</evidence>
<dbReference type="PANTHER" id="PTHR21581">
    <property type="entry name" value="D-ALANYL-D-ALANINE CARBOXYPEPTIDASE"/>
    <property type="match status" value="1"/>
</dbReference>
<feature type="compositionally biased region" description="Polar residues" evidence="1">
    <location>
        <begin position="66"/>
        <end position="76"/>
    </location>
</feature>
<sequence>MNPPPPLHPERARSHGRVASGDERRRVAIPRRSTRGPLDSDVDDPLADSIPDVQQPQHQHQHQQQTRTTSLQTASPTIAALSPQRILSPTRSETSPLSPHDGQLPDMPSKDFSFLQDPAAFHVLPASNIPPPFLNAPNAPSLTSPLPVLLQTGHFRLAAIAAARNLVASTSPTDHNTLFHLLHIRLSCLCLIQEHALAAQEAKALGDLNSAFYLHPLTNTHLVPWSLRLLVVRLAALGYGEWRKGIMGYYDLARECRETISKQDISSDEKQLWRLRLRDCGIRVANVLVELRDLEGAARHLASLSPPEIDESRAAEAAEILYMETLVHLRIGDITAARRTLTSLSTISSSSSPLIEGTLTALLSLSNSDYTSAITTFRTLQSQFPSNAMVTQNLAVCLLYVGQIAEARQLLIDLVDTSPPFRSAVFNLSTIFELCTERSRDRKMGLVERLAGRGRDGGEGVGFEVANGDFKL</sequence>
<dbReference type="Gene3D" id="1.25.40.10">
    <property type="entry name" value="Tetratricopeptide repeat domain"/>
    <property type="match status" value="1"/>
</dbReference>
<feature type="region of interest" description="Disordered" evidence="1">
    <location>
        <begin position="1"/>
        <end position="108"/>
    </location>
</feature>
<accession>A0A9P9EKU9</accession>
<keyword evidence="3" id="KW-1185">Reference proteome</keyword>
<reference evidence="2" key="1">
    <citation type="journal article" date="2021" name="Nat. Commun.">
        <title>Genetic determinants of endophytism in the Arabidopsis root mycobiome.</title>
        <authorList>
            <person name="Mesny F."/>
            <person name="Miyauchi S."/>
            <person name="Thiergart T."/>
            <person name="Pickel B."/>
            <person name="Atanasova L."/>
            <person name="Karlsson M."/>
            <person name="Huettel B."/>
            <person name="Barry K.W."/>
            <person name="Haridas S."/>
            <person name="Chen C."/>
            <person name="Bauer D."/>
            <person name="Andreopoulos W."/>
            <person name="Pangilinan J."/>
            <person name="LaButti K."/>
            <person name="Riley R."/>
            <person name="Lipzen A."/>
            <person name="Clum A."/>
            <person name="Drula E."/>
            <person name="Henrissat B."/>
            <person name="Kohler A."/>
            <person name="Grigoriev I.V."/>
            <person name="Martin F.M."/>
            <person name="Hacquard S."/>
        </authorList>
    </citation>
    <scope>NUCLEOTIDE SEQUENCE</scope>
    <source>
        <strain evidence="2">MPI-CAGE-CH-0243</strain>
    </source>
</reference>
<dbReference type="EMBL" id="JAGMWT010000001">
    <property type="protein sequence ID" value="KAH7139498.1"/>
    <property type="molecule type" value="Genomic_DNA"/>
</dbReference>
<name>A0A9P9EKU9_9PLEO</name>
<gene>
    <name evidence="2" type="ORF">B0J11DRAFT_452585</name>
</gene>
<dbReference type="GO" id="GO:0005794">
    <property type="term" value="C:Golgi apparatus"/>
    <property type="evidence" value="ECO:0007669"/>
    <property type="project" value="TreeGrafter"/>
</dbReference>
<evidence type="ECO:0008006" key="4">
    <source>
        <dbReference type="Google" id="ProtNLM"/>
    </source>
</evidence>
<protein>
    <recommendedName>
        <fullName evidence="4">TPR-like protein</fullName>
    </recommendedName>
</protein>
<evidence type="ECO:0000256" key="1">
    <source>
        <dbReference type="SAM" id="MobiDB-lite"/>
    </source>
</evidence>
<dbReference type="OrthoDB" id="428342at2759"/>
<dbReference type="Proteomes" id="UP000700596">
    <property type="component" value="Unassembled WGS sequence"/>
</dbReference>
<organism evidence="2 3">
    <name type="scientific">Dendryphion nanum</name>
    <dbReference type="NCBI Taxonomy" id="256645"/>
    <lineage>
        <taxon>Eukaryota</taxon>
        <taxon>Fungi</taxon>
        <taxon>Dikarya</taxon>
        <taxon>Ascomycota</taxon>
        <taxon>Pezizomycotina</taxon>
        <taxon>Dothideomycetes</taxon>
        <taxon>Pleosporomycetidae</taxon>
        <taxon>Pleosporales</taxon>
        <taxon>Torulaceae</taxon>
        <taxon>Dendryphion</taxon>
    </lineage>
</organism>
<feature type="compositionally biased region" description="Polar residues" evidence="1">
    <location>
        <begin position="85"/>
        <end position="97"/>
    </location>
</feature>
<evidence type="ECO:0000313" key="3">
    <source>
        <dbReference type="Proteomes" id="UP000700596"/>
    </source>
</evidence>
<dbReference type="AlphaFoldDB" id="A0A9P9EKU9"/>
<dbReference type="GO" id="GO:0030008">
    <property type="term" value="C:TRAPP complex"/>
    <property type="evidence" value="ECO:0007669"/>
    <property type="project" value="TreeGrafter"/>
</dbReference>